<feature type="transmembrane region" description="Helical" evidence="1">
    <location>
        <begin position="12"/>
        <end position="31"/>
    </location>
</feature>
<accession>A0A9D2NRU0</accession>
<evidence type="ECO:0000256" key="1">
    <source>
        <dbReference type="SAM" id="Phobius"/>
    </source>
</evidence>
<reference evidence="2" key="2">
    <citation type="submission" date="2021-04" db="EMBL/GenBank/DDBJ databases">
        <authorList>
            <person name="Gilroy R."/>
        </authorList>
    </citation>
    <scope>NUCLEOTIDE SEQUENCE</scope>
    <source>
        <strain evidence="2">CHK187-11901</strain>
    </source>
</reference>
<evidence type="ECO:0000313" key="2">
    <source>
        <dbReference type="EMBL" id="HJC36278.1"/>
    </source>
</evidence>
<keyword evidence="1" id="KW-1133">Transmembrane helix</keyword>
<name>A0A9D2NRU0_9FIRM</name>
<proteinExistence type="predicted"/>
<dbReference type="EMBL" id="DWWM01000024">
    <property type="protein sequence ID" value="HJC36278.1"/>
    <property type="molecule type" value="Genomic_DNA"/>
</dbReference>
<keyword evidence="1" id="KW-0472">Membrane</keyword>
<gene>
    <name evidence="2" type="ORF">H9702_04020</name>
</gene>
<protein>
    <submittedName>
        <fullName evidence="2">Uncharacterized protein</fullName>
    </submittedName>
</protein>
<sequence>MWKALFAHRSGICITVLGVLEIIALCIPDIMSRGFAYVLLFAFLATMLAINLSTLHNFLKRRHKGGYSL</sequence>
<feature type="transmembrane region" description="Helical" evidence="1">
    <location>
        <begin position="37"/>
        <end position="59"/>
    </location>
</feature>
<comment type="caution">
    <text evidence="2">The sequence shown here is derived from an EMBL/GenBank/DDBJ whole genome shotgun (WGS) entry which is preliminary data.</text>
</comment>
<evidence type="ECO:0000313" key="3">
    <source>
        <dbReference type="Proteomes" id="UP000823896"/>
    </source>
</evidence>
<keyword evidence="1" id="KW-0812">Transmembrane</keyword>
<dbReference type="Proteomes" id="UP000823896">
    <property type="component" value="Unassembled WGS sequence"/>
</dbReference>
<dbReference type="AlphaFoldDB" id="A0A9D2NRU0"/>
<reference evidence="2" key="1">
    <citation type="journal article" date="2021" name="PeerJ">
        <title>Extensive microbial diversity within the chicken gut microbiome revealed by metagenomics and culture.</title>
        <authorList>
            <person name="Gilroy R."/>
            <person name="Ravi A."/>
            <person name="Getino M."/>
            <person name="Pursley I."/>
            <person name="Horton D.L."/>
            <person name="Alikhan N.F."/>
            <person name="Baker D."/>
            <person name="Gharbi K."/>
            <person name="Hall N."/>
            <person name="Watson M."/>
            <person name="Adriaenssens E.M."/>
            <person name="Foster-Nyarko E."/>
            <person name="Jarju S."/>
            <person name="Secka A."/>
            <person name="Antonio M."/>
            <person name="Oren A."/>
            <person name="Chaudhuri R.R."/>
            <person name="La Ragione R."/>
            <person name="Hildebrand F."/>
            <person name="Pallen M.J."/>
        </authorList>
    </citation>
    <scope>NUCLEOTIDE SEQUENCE</scope>
    <source>
        <strain evidence="2">CHK187-11901</strain>
    </source>
</reference>
<organism evidence="2 3">
    <name type="scientific">Candidatus Merdibacter merdavium</name>
    <dbReference type="NCBI Taxonomy" id="2838692"/>
    <lineage>
        <taxon>Bacteria</taxon>
        <taxon>Bacillati</taxon>
        <taxon>Bacillota</taxon>
        <taxon>Erysipelotrichia</taxon>
        <taxon>Erysipelotrichales</taxon>
        <taxon>Erysipelotrichaceae</taxon>
        <taxon>Merdibacter</taxon>
    </lineage>
</organism>